<dbReference type="Proteomes" id="UP000002613">
    <property type="component" value="Chromosome"/>
</dbReference>
<feature type="coiled-coil region" evidence="1">
    <location>
        <begin position="29"/>
        <end position="83"/>
    </location>
</feature>
<feature type="region of interest" description="Disordered" evidence="2">
    <location>
        <begin position="1"/>
        <end position="23"/>
    </location>
</feature>
<keyword evidence="4" id="KW-1185">Reference proteome</keyword>
<reference evidence="3 4" key="2">
    <citation type="journal article" date="2011" name="Stand. Genomic Sci.">
        <title>Complete genome sequence of Ferroglobus placidus AEDII12DO.</title>
        <authorList>
            <person name="Anderson I."/>
            <person name="Risso C."/>
            <person name="Holmes D."/>
            <person name="Lucas S."/>
            <person name="Copeland A."/>
            <person name="Lapidus A."/>
            <person name="Cheng J.F."/>
            <person name="Bruce D."/>
            <person name="Goodwin L."/>
            <person name="Pitluck S."/>
            <person name="Saunders E."/>
            <person name="Brettin T."/>
            <person name="Detter J.C."/>
            <person name="Han C."/>
            <person name="Tapia R."/>
            <person name="Larimer F."/>
            <person name="Land M."/>
            <person name="Hauser L."/>
            <person name="Woyke T."/>
            <person name="Lovley D."/>
            <person name="Kyrpides N."/>
            <person name="Ivanova N."/>
        </authorList>
    </citation>
    <scope>NUCLEOTIDE SEQUENCE [LARGE SCALE GENOMIC DNA]</scope>
    <source>
        <strain evidence="4">DSM 10642 / AEDII12DO</strain>
    </source>
</reference>
<name>D3S357_FERPA</name>
<dbReference type="GeneID" id="8778017"/>
<dbReference type="PaxDb" id="589924-Ferp_0516"/>
<gene>
    <name evidence="3" type="ordered locus">Ferp_0516</name>
</gene>
<dbReference type="AlphaFoldDB" id="D3S357"/>
<evidence type="ECO:0000256" key="1">
    <source>
        <dbReference type="SAM" id="Coils"/>
    </source>
</evidence>
<dbReference type="HOGENOM" id="CLU_1709050_0_0_2"/>
<dbReference type="KEGG" id="fpl:Ferp_0516"/>
<organism evidence="3 4">
    <name type="scientific">Ferroglobus placidus (strain DSM 10642 / AEDII12DO)</name>
    <dbReference type="NCBI Taxonomy" id="589924"/>
    <lineage>
        <taxon>Archaea</taxon>
        <taxon>Methanobacteriati</taxon>
        <taxon>Methanobacteriota</taxon>
        <taxon>Archaeoglobi</taxon>
        <taxon>Archaeoglobales</taxon>
        <taxon>Archaeoglobaceae</taxon>
        <taxon>Ferroglobus</taxon>
    </lineage>
</organism>
<protein>
    <submittedName>
        <fullName evidence="3">Uncharacterized protein</fullName>
    </submittedName>
</protein>
<evidence type="ECO:0000256" key="2">
    <source>
        <dbReference type="SAM" id="MobiDB-lite"/>
    </source>
</evidence>
<dbReference type="STRING" id="589924.Ferp_0516"/>
<reference evidence="4" key="1">
    <citation type="submission" date="2010-02" db="EMBL/GenBank/DDBJ databases">
        <title>Complete sequence of Ferroglobus placidus DSM 10642.</title>
        <authorList>
            <consortium name="US DOE Joint Genome Institute"/>
            <person name="Lucas S."/>
            <person name="Copeland A."/>
            <person name="Lapidus A."/>
            <person name="Cheng J.-F."/>
            <person name="Bruce D."/>
            <person name="Goodwin L."/>
            <person name="Pitluck S."/>
            <person name="Saunders E."/>
            <person name="Brettin T."/>
            <person name="Detter J.C."/>
            <person name="Han C."/>
            <person name="Tapia R."/>
            <person name="Larimer F."/>
            <person name="Land M."/>
            <person name="Hauser L."/>
            <person name="Kyrpides N."/>
            <person name="Ivanova N."/>
            <person name="Holmes D."/>
            <person name="Lovley D."/>
            <person name="Kyrpides N."/>
            <person name="Anderson I.J."/>
            <person name="Woyke T."/>
        </authorList>
    </citation>
    <scope>NUCLEOTIDE SEQUENCE [LARGE SCALE GENOMIC DNA]</scope>
    <source>
        <strain evidence="4">DSM 10642 / AEDII12DO</strain>
    </source>
</reference>
<proteinExistence type="predicted"/>
<dbReference type="EMBL" id="CP001899">
    <property type="protein sequence ID" value="ADC64690.1"/>
    <property type="molecule type" value="Genomic_DNA"/>
</dbReference>
<evidence type="ECO:0000313" key="4">
    <source>
        <dbReference type="Proteomes" id="UP000002613"/>
    </source>
</evidence>
<keyword evidence="1" id="KW-0175">Coiled coil</keyword>
<accession>D3S357</accession>
<dbReference type="RefSeq" id="WP_012965036.1">
    <property type="nucleotide sequence ID" value="NC_013849.1"/>
</dbReference>
<evidence type="ECO:0000313" key="3">
    <source>
        <dbReference type="EMBL" id="ADC64690.1"/>
    </source>
</evidence>
<sequence>MLGWLIGKGESKARGKERGKKNRKRELGKIKFNKILDRISAEVQELRDEWMDVVEDCDEDREEEEWEELLKKIKEIEEKYSEKTGFNIRVKVNREGNAMSIWINDLRFDYEFVDILEEYEEKEEVEVEDGGALTGEVKREQTEVLPSRDVMYV</sequence>